<evidence type="ECO:0000313" key="14">
    <source>
        <dbReference type="Proteomes" id="UP000267251"/>
    </source>
</evidence>
<keyword evidence="14" id="KW-1185">Reference proteome</keyword>
<dbReference type="GO" id="GO:0004100">
    <property type="term" value="F:chitin synthase activity"/>
    <property type="evidence" value="ECO:0007669"/>
    <property type="project" value="UniProtKB-UniRule"/>
</dbReference>
<dbReference type="InterPro" id="IPR004835">
    <property type="entry name" value="Chitin_synth"/>
</dbReference>
<feature type="domain" description="Chitin synthase N-terminal" evidence="12">
    <location>
        <begin position="23"/>
        <end position="89"/>
    </location>
</feature>
<organism evidence="13 14">
    <name type="scientific">Piptocephalis cylindrospora</name>
    <dbReference type="NCBI Taxonomy" id="1907219"/>
    <lineage>
        <taxon>Eukaryota</taxon>
        <taxon>Fungi</taxon>
        <taxon>Fungi incertae sedis</taxon>
        <taxon>Zoopagomycota</taxon>
        <taxon>Zoopagomycotina</taxon>
        <taxon>Zoopagomycetes</taxon>
        <taxon>Zoopagales</taxon>
        <taxon>Piptocephalidaceae</taxon>
        <taxon>Piptocephalis</taxon>
    </lineage>
</organism>
<dbReference type="PANTHER" id="PTHR22914:SF9">
    <property type="entry name" value="CHITIN SYNTHASE 1"/>
    <property type="match status" value="1"/>
</dbReference>
<dbReference type="SUPFAM" id="SSF53448">
    <property type="entry name" value="Nucleotide-diphospho-sugar transferases"/>
    <property type="match status" value="1"/>
</dbReference>
<feature type="transmembrane region" description="Helical" evidence="11">
    <location>
        <begin position="437"/>
        <end position="464"/>
    </location>
</feature>
<evidence type="ECO:0000256" key="4">
    <source>
        <dbReference type="ARBA" id="ARBA00022676"/>
    </source>
</evidence>
<name>A0A4P9Y1D9_9FUNG</name>
<sequence length="791" mass="89595">MADGYVVPDASPAQPSRPVRRFKTVKRIALQDGNLVVDVPVPERYLEKVTFRDGQEFTHLRYSAVTCDPDDFLESRFTLRPIIYQRPTELAICLTMYNEDEVLFARTMHGVMKNIAQFCKRDKSKMWGPDGWKKIVVTIVSDGRKKIHPRTLSLLAAIGVYQDGVAKNIVQGKEVTAHVYEYTTQLSVDPEMKLKSAEKGLVPVQMLFCLKEKNAKKINSHRWFFRAFCRTLQPNVTILIDVGTRPHDLSLYHLWKSFDVDKDVAGACGEICVMKGPAWSALLNPLVAAQNFEYKISNILDKPLESTFGYISVLPGAFSAYRYEALLEDANGKGPLISYFKGERRPGDKAEGIFEANMYLAEDRILCFELVAKRQSRWLLRYVRSAVGETDCPGDVAELISQRRRWLNGSFFAAVFAITHWYRFLTANHSYFRKFLFILEFIYTLYNMLFSWFNLSCFWLTFYFLGKTIIDPDLDPFGGVAGYYIFWVLLYIYVVLIICTFVASLGNRPQGSKWMYLLAFIFFALISIYTLFAAIFLTVKGANTVLDDVKSRNSGSTWTAIGLAFENGLFRSIIVALLGTYGLYIVSSILFMDPWHMITSFIQYMLIAPSYINVLNIYAFCNTHDVSWGTKGDNSVSTDLGVAASAKKGEKDGDAKVDLTMPTEQKDLNKVYDEEVHVLQTPPAPEVETIDEKTAIEDQQKQFRTNVVLAWILCNGALAAAISSTHLASYFSREQATFEEKDGKLVISNPAEFFVSNGFFAFILYSVAVLAAIRFIGAMTYLLFAVFGRGR</sequence>
<keyword evidence="9 11" id="KW-0961">Cell wall biogenesis/degradation</keyword>
<feature type="transmembrane region" description="Helical" evidence="11">
    <location>
        <begin position="759"/>
        <end position="787"/>
    </location>
</feature>
<evidence type="ECO:0000256" key="10">
    <source>
        <dbReference type="ARBA" id="ARBA00024009"/>
    </source>
</evidence>
<keyword evidence="6 11" id="KW-0812">Transmembrane</keyword>
<evidence type="ECO:0000313" key="13">
    <source>
        <dbReference type="EMBL" id="RKP12656.1"/>
    </source>
</evidence>
<keyword evidence="7 11" id="KW-1133">Transmembrane helix</keyword>
<evidence type="ECO:0000256" key="3">
    <source>
        <dbReference type="ARBA" id="ARBA00022475"/>
    </source>
</evidence>
<evidence type="ECO:0000256" key="6">
    <source>
        <dbReference type="ARBA" id="ARBA00022692"/>
    </source>
</evidence>
<dbReference type="EMBL" id="KZ988250">
    <property type="protein sequence ID" value="RKP12656.1"/>
    <property type="molecule type" value="Genomic_DNA"/>
</dbReference>
<dbReference type="PANTHER" id="PTHR22914">
    <property type="entry name" value="CHITIN SYNTHASE"/>
    <property type="match status" value="1"/>
</dbReference>
<feature type="transmembrane region" description="Helical" evidence="11">
    <location>
        <begin position="517"/>
        <end position="539"/>
    </location>
</feature>
<dbReference type="OrthoDB" id="26569at2759"/>
<evidence type="ECO:0000259" key="12">
    <source>
        <dbReference type="Pfam" id="PF08407"/>
    </source>
</evidence>
<keyword evidence="8 11" id="KW-0472">Membrane</keyword>
<dbReference type="Pfam" id="PF01644">
    <property type="entry name" value="Chitin_synth_1"/>
    <property type="match status" value="1"/>
</dbReference>
<proteinExistence type="inferred from homology"/>
<evidence type="ECO:0000256" key="9">
    <source>
        <dbReference type="ARBA" id="ARBA00023316"/>
    </source>
</evidence>
<feature type="transmembrane region" description="Helical" evidence="11">
    <location>
        <begin position="484"/>
        <end position="505"/>
    </location>
</feature>
<dbReference type="CDD" id="cd04190">
    <property type="entry name" value="Chitin_synth_C"/>
    <property type="match status" value="1"/>
</dbReference>
<evidence type="ECO:0000256" key="5">
    <source>
        <dbReference type="ARBA" id="ARBA00022679"/>
    </source>
</evidence>
<evidence type="ECO:0000256" key="11">
    <source>
        <dbReference type="RuleBase" id="RU366040"/>
    </source>
</evidence>
<comment type="catalytic activity">
    <reaction evidence="11">
        <text>[(1-&gt;4)-N-acetyl-beta-D-glucosaminyl](n) + UDP-N-acetyl-alpha-D-glucosamine = [(1-&gt;4)-N-acetyl-beta-D-glucosaminyl](n+1) + UDP + H(+)</text>
        <dbReference type="Rhea" id="RHEA:16637"/>
        <dbReference type="Rhea" id="RHEA-COMP:9593"/>
        <dbReference type="Rhea" id="RHEA-COMP:9595"/>
        <dbReference type="ChEBI" id="CHEBI:15378"/>
        <dbReference type="ChEBI" id="CHEBI:17029"/>
        <dbReference type="ChEBI" id="CHEBI:57705"/>
        <dbReference type="ChEBI" id="CHEBI:58223"/>
        <dbReference type="EC" id="2.4.1.16"/>
    </reaction>
</comment>
<gene>
    <name evidence="13" type="ORF">BJ684DRAFT_11175</name>
</gene>
<reference evidence="14" key="1">
    <citation type="journal article" date="2018" name="Nat. Microbiol.">
        <title>Leveraging single-cell genomics to expand the fungal tree of life.</title>
        <authorList>
            <person name="Ahrendt S.R."/>
            <person name="Quandt C.A."/>
            <person name="Ciobanu D."/>
            <person name="Clum A."/>
            <person name="Salamov A."/>
            <person name="Andreopoulos B."/>
            <person name="Cheng J.F."/>
            <person name="Woyke T."/>
            <person name="Pelin A."/>
            <person name="Henrissat B."/>
            <person name="Reynolds N.K."/>
            <person name="Benny G.L."/>
            <person name="Smith M.E."/>
            <person name="James T.Y."/>
            <person name="Grigoriev I.V."/>
        </authorList>
    </citation>
    <scope>NUCLEOTIDE SEQUENCE [LARGE SCALE GENOMIC DNA]</scope>
</reference>
<protein>
    <recommendedName>
        <fullName evidence="2 11">Chitin synthase</fullName>
        <ecNumber evidence="2 11">2.4.1.16</ecNumber>
    </recommendedName>
</protein>
<keyword evidence="4 11" id="KW-0328">Glycosyltransferase</keyword>
<comment type="function">
    <text evidence="10 11">Polymerizes chitin, a structural polymer of the cell wall and septum, by transferring the sugar moiety of UDP-GlcNAc to the non-reducing end of the growing chitin polymer.</text>
</comment>
<feature type="transmembrane region" description="Helical" evidence="11">
    <location>
        <begin position="708"/>
        <end position="731"/>
    </location>
</feature>
<dbReference type="GO" id="GO:0006031">
    <property type="term" value="P:chitin biosynthetic process"/>
    <property type="evidence" value="ECO:0007669"/>
    <property type="project" value="UniProtKB-UniRule"/>
</dbReference>
<dbReference type="GO" id="GO:0005886">
    <property type="term" value="C:plasma membrane"/>
    <property type="evidence" value="ECO:0007669"/>
    <property type="project" value="UniProtKB-SubCell"/>
</dbReference>
<dbReference type="InterPro" id="IPR013616">
    <property type="entry name" value="Chitin_synth_N"/>
</dbReference>
<dbReference type="AlphaFoldDB" id="A0A4P9Y1D9"/>
<evidence type="ECO:0000256" key="8">
    <source>
        <dbReference type="ARBA" id="ARBA00023136"/>
    </source>
</evidence>
<comment type="subcellular location">
    <subcellularLocation>
        <location evidence="1 11">Cell membrane</location>
        <topology evidence="1 11">Multi-pass membrane protein</topology>
    </subcellularLocation>
</comment>
<dbReference type="Pfam" id="PF08407">
    <property type="entry name" value="Chitin_synth_1N"/>
    <property type="match status" value="1"/>
</dbReference>
<dbReference type="GO" id="GO:0030428">
    <property type="term" value="C:cell septum"/>
    <property type="evidence" value="ECO:0007669"/>
    <property type="project" value="TreeGrafter"/>
</dbReference>
<keyword evidence="5 11" id="KW-0808">Transferase</keyword>
<dbReference type="Proteomes" id="UP000267251">
    <property type="component" value="Unassembled WGS sequence"/>
</dbReference>
<evidence type="ECO:0000256" key="2">
    <source>
        <dbReference type="ARBA" id="ARBA00012543"/>
    </source>
</evidence>
<feature type="transmembrane region" description="Helical" evidence="11">
    <location>
        <begin position="573"/>
        <end position="592"/>
    </location>
</feature>
<dbReference type="InterPro" id="IPR029044">
    <property type="entry name" value="Nucleotide-diphossugar_trans"/>
</dbReference>
<keyword evidence="3 11" id="KW-1003">Cell membrane</keyword>
<feature type="transmembrane region" description="Helical" evidence="11">
    <location>
        <begin position="406"/>
        <end position="425"/>
    </location>
</feature>
<accession>A0A4P9Y1D9</accession>
<dbReference type="EC" id="2.4.1.16" evidence="2 11"/>
<comment type="similarity">
    <text evidence="11">Belongs to the chitin synthase family.</text>
</comment>
<dbReference type="GO" id="GO:0071555">
    <property type="term" value="P:cell wall organization"/>
    <property type="evidence" value="ECO:0007669"/>
    <property type="project" value="UniProtKB-KW"/>
</dbReference>
<evidence type="ECO:0000256" key="7">
    <source>
        <dbReference type="ARBA" id="ARBA00022989"/>
    </source>
</evidence>
<evidence type="ECO:0000256" key="1">
    <source>
        <dbReference type="ARBA" id="ARBA00004651"/>
    </source>
</evidence>